<evidence type="ECO:0000313" key="3">
    <source>
        <dbReference type="Proteomes" id="UP000314294"/>
    </source>
</evidence>
<dbReference type="Proteomes" id="UP000314294">
    <property type="component" value="Unassembled WGS sequence"/>
</dbReference>
<accession>A0A4Z2ET18</accession>
<name>A0A4Z2ET18_9TELE</name>
<dbReference type="AlphaFoldDB" id="A0A4Z2ET18"/>
<feature type="compositionally biased region" description="Basic and acidic residues" evidence="1">
    <location>
        <begin position="14"/>
        <end position="27"/>
    </location>
</feature>
<keyword evidence="3" id="KW-1185">Reference proteome</keyword>
<protein>
    <submittedName>
        <fullName evidence="2">Uncharacterized protein</fullName>
    </submittedName>
</protein>
<feature type="compositionally biased region" description="Basic and acidic residues" evidence="1">
    <location>
        <begin position="36"/>
        <end position="51"/>
    </location>
</feature>
<feature type="region of interest" description="Disordered" evidence="1">
    <location>
        <begin position="1"/>
        <end position="68"/>
    </location>
</feature>
<comment type="caution">
    <text evidence="2">The sequence shown here is derived from an EMBL/GenBank/DDBJ whole genome shotgun (WGS) entry which is preliminary data.</text>
</comment>
<sequence length="122" mass="13718">MNKVSVIRQKSKTGRPDGLRPIQDRWHRVGAQGETHVLKDDDEHDPRRRLMDGAAGSRGYNATPNQHAAIEDSESLKVILTFRDTQQQMLWDLNPQSVILKCRGRGRQPQSIMGGLHLPTGS</sequence>
<dbReference type="EMBL" id="SRLO01003394">
    <property type="protein sequence ID" value="TNN31514.1"/>
    <property type="molecule type" value="Genomic_DNA"/>
</dbReference>
<evidence type="ECO:0000313" key="2">
    <source>
        <dbReference type="EMBL" id="TNN31514.1"/>
    </source>
</evidence>
<proteinExistence type="predicted"/>
<reference evidence="2 3" key="1">
    <citation type="submission" date="2019-03" db="EMBL/GenBank/DDBJ databases">
        <title>First draft genome of Liparis tanakae, snailfish: a comprehensive survey of snailfish specific genes.</title>
        <authorList>
            <person name="Kim W."/>
            <person name="Song I."/>
            <person name="Jeong J.-H."/>
            <person name="Kim D."/>
            <person name="Kim S."/>
            <person name="Ryu S."/>
            <person name="Song J.Y."/>
            <person name="Lee S.K."/>
        </authorList>
    </citation>
    <scope>NUCLEOTIDE SEQUENCE [LARGE SCALE GENOMIC DNA]</scope>
    <source>
        <tissue evidence="2">Muscle</tissue>
    </source>
</reference>
<gene>
    <name evidence="2" type="ORF">EYF80_058334</name>
</gene>
<evidence type="ECO:0000256" key="1">
    <source>
        <dbReference type="SAM" id="MobiDB-lite"/>
    </source>
</evidence>
<organism evidence="2 3">
    <name type="scientific">Liparis tanakae</name>
    <name type="common">Tanaka's snailfish</name>
    <dbReference type="NCBI Taxonomy" id="230148"/>
    <lineage>
        <taxon>Eukaryota</taxon>
        <taxon>Metazoa</taxon>
        <taxon>Chordata</taxon>
        <taxon>Craniata</taxon>
        <taxon>Vertebrata</taxon>
        <taxon>Euteleostomi</taxon>
        <taxon>Actinopterygii</taxon>
        <taxon>Neopterygii</taxon>
        <taxon>Teleostei</taxon>
        <taxon>Neoteleostei</taxon>
        <taxon>Acanthomorphata</taxon>
        <taxon>Eupercaria</taxon>
        <taxon>Perciformes</taxon>
        <taxon>Cottioidei</taxon>
        <taxon>Cottales</taxon>
        <taxon>Liparidae</taxon>
        <taxon>Liparis</taxon>
    </lineage>
</organism>